<organism evidence="2 3">
    <name type="scientific">Flavonifractor plautii</name>
    <name type="common">Fusobacterium plautii</name>
    <dbReference type="NCBI Taxonomy" id="292800"/>
    <lineage>
        <taxon>Bacteria</taxon>
        <taxon>Bacillati</taxon>
        <taxon>Bacillota</taxon>
        <taxon>Clostridia</taxon>
        <taxon>Eubacteriales</taxon>
        <taxon>Oscillospiraceae</taxon>
        <taxon>Flavonifractor</taxon>
    </lineage>
</organism>
<keyword evidence="1" id="KW-0732">Signal</keyword>
<dbReference type="Proteomes" id="UP000095746">
    <property type="component" value="Unassembled WGS sequence"/>
</dbReference>
<reference evidence="2 3" key="1">
    <citation type="submission" date="2015-09" db="EMBL/GenBank/DDBJ databases">
        <authorList>
            <consortium name="Pathogen Informatics"/>
        </authorList>
    </citation>
    <scope>NUCLEOTIDE SEQUENCE [LARGE SCALE GENOMIC DNA]</scope>
    <source>
        <strain evidence="2 3">2789STDY5608854</strain>
    </source>
</reference>
<evidence type="ECO:0000313" key="2">
    <source>
        <dbReference type="EMBL" id="CUP74040.1"/>
    </source>
</evidence>
<protein>
    <submittedName>
        <fullName evidence="2">Uncharacterized protein</fullName>
    </submittedName>
</protein>
<dbReference type="AlphaFoldDB" id="A0A174QT49"/>
<proteinExistence type="predicted"/>
<feature type="chain" id="PRO_5008031296" evidence="1">
    <location>
        <begin position="29"/>
        <end position="175"/>
    </location>
</feature>
<gene>
    <name evidence="2" type="ORF">ERS852411_03526</name>
</gene>
<feature type="signal peptide" evidence="1">
    <location>
        <begin position="1"/>
        <end position="28"/>
    </location>
</feature>
<name>A0A174QT49_FLAPL</name>
<dbReference type="EMBL" id="CYZT01000475">
    <property type="protein sequence ID" value="CUP74040.1"/>
    <property type="molecule type" value="Genomic_DNA"/>
</dbReference>
<evidence type="ECO:0000256" key="1">
    <source>
        <dbReference type="SAM" id="SignalP"/>
    </source>
</evidence>
<sequence length="175" mass="18164">MTTKPRRPIRILVAAAAVAAALTAGALAASGALGSIPLLSGGAFTSTDSVNWNEPDAGATVAPSQENVCFPVREEPDLLTVRGGSVYFTTETGEELDITGQFSEAEPYVYSYTASDGSAHDIVIGGSLEDYGYMEYVYDAGGSFVGSAGILPTGYDSANSPPWLTAYEEARGLSF</sequence>
<accession>A0A174QT49</accession>
<evidence type="ECO:0000313" key="3">
    <source>
        <dbReference type="Proteomes" id="UP000095746"/>
    </source>
</evidence>